<gene>
    <name evidence="1" type="ORF">EI42_01911</name>
</gene>
<proteinExistence type="predicted"/>
<dbReference type="AlphaFoldDB" id="A0A326U818"/>
<dbReference type="InterPro" id="IPR011990">
    <property type="entry name" value="TPR-like_helical_dom_sf"/>
</dbReference>
<protein>
    <submittedName>
        <fullName evidence="1">Cold shock CspA family protein</fullName>
    </submittedName>
</protein>
<dbReference type="SUPFAM" id="SSF50249">
    <property type="entry name" value="Nucleic acid-binding proteins"/>
    <property type="match status" value="1"/>
</dbReference>
<dbReference type="RefSeq" id="WP_111321212.1">
    <property type="nucleotide sequence ID" value="NZ_BIFX01000001.1"/>
</dbReference>
<dbReference type="Gene3D" id="1.25.40.10">
    <property type="entry name" value="Tetratricopeptide repeat domain"/>
    <property type="match status" value="1"/>
</dbReference>
<reference evidence="1 2" key="1">
    <citation type="submission" date="2018-06" db="EMBL/GenBank/DDBJ databases">
        <title>Genomic Encyclopedia of Archaeal and Bacterial Type Strains, Phase II (KMG-II): from individual species to whole genera.</title>
        <authorList>
            <person name="Goeker M."/>
        </authorList>
    </citation>
    <scope>NUCLEOTIDE SEQUENCE [LARGE SCALE GENOMIC DNA]</scope>
    <source>
        <strain evidence="1 2">ATCC BAA-1881</strain>
    </source>
</reference>
<evidence type="ECO:0000313" key="2">
    <source>
        <dbReference type="Proteomes" id="UP000248806"/>
    </source>
</evidence>
<accession>A0A326U818</accession>
<comment type="caution">
    <text evidence="1">The sequence shown here is derived from an EMBL/GenBank/DDBJ whole genome shotgun (WGS) entry which is preliminary data.</text>
</comment>
<dbReference type="OrthoDB" id="7477356at2"/>
<evidence type="ECO:0000313" key="1">
    <source>
        <dbReference type="EMBL" id="PZW31886.1"/>
    </source>
</evidence>
<organism evidence="1 2">
    <name type="scientific">Thermosporothrix hazakensis</name>
    <dbReference type="NCBI Taxonomy" id="644383"/>
    <lineage>
        <taxon>Bacteria</taxon>
        <taxon>Bacillati</taxon>
        <taxon>Chloroflexota</taxon>
        <taxon>Ktedonobacteria</taxon>
        <taxon>Ktedonobacterales</taxon>
        <taxon>Thermosporotrichaceae</taxon>
        <taxon>Thermosporothrix</taxon>
    </lineage>
</organism>
<dbReference type="InterPro" id="IPR012340">
    <property type="entry name" value="NA-bd_OB-fold"/>
</dbReference>
<dbReference type="SUPFAM" id="SSF48452">
    <property type="entry name" value="TPR-like"/>
    <property type="match status" value="1"/>
</dbReference>
<keyword evidence="2" id="KW-1185">Reference proteome</keyword>
<dbReference type="Proteomes" id="UP000248806">
    <property type="component" value="Unassembled WGS sequence"/>
</dbReference>
<sequence>MYEDMQNSGNDVKQQAWELEKQGQFETAAELYRKALAARPDDAFSHSRYLKCLRSLKRSKEGIEWGWMLRPEVREDKYVFSMWAWCIYDVYFKKTEEREEELEGWEEETSMTDERFRKMRSAAMYVLERTEDALIRKLLVLGICREAKQRGKWDIIYKFAGMIDPSTLEKDARQAGRMSECERWYFYAIKAAFLMEQYEECQRLAGEGMKLYTHNRFFPWWHALAKARSGIQEEALQDLLTLDGRYKEWYIRADIARIYEQLGRDDDAWLWYCRAALQANEIKLCYRLIGQEMASLLQRLERFQEAYEHMQFARLIAEKENWSQSKSAEQLRERIVQLCELYAEQITPEDYPLESFGRLRGKLRRLWESAAPREIGVIRTLNQEKGFGFLAVEDESIYFRIPRQVPSLEVGMKLEFTREVSFDRKKQQNSLVAVNLRIVR</sequence>
<name>A0A326U818_THEHA</name>
<dbReference type="EMBL" id="QKUF01000005">
    <property type="protein sequence ID" value="PZW31886.1"/>
    <property type="molecule type" value="Genomic_DNA"/>
</dbReference>